<accession>A0AAV7K0K3</accession>
<keyword evidence="5" id="KW-0788">Thiol protease</keyword>
<feature type="domain" description="Caspase family p10" evidence="9">
    <location>
        <begin position="366"/>
        <end position="453"/>
    </location>
</feature>
<comment type="similarity">
    <text evidence="1 7">Belongs to the peptidase C14A family.</text>
</comment>
<protein>
    <submittedName>
        <fullName evidence="11">Caspase-2</fullName>
    </submittedName>
</protein>
<dbReference type="PROSITE" id="PS50208">
    <property type="entry name" value="CASPASE_P20"/>
    <property type="match status" value="1"/>
</dbReference>
<dbReference type="SUPFAM" id="SSF52129">
    <property type="entry name" value="Caspase-like"/>
    <property type="match status" value="1"/>
</dbReference>
<dbReference type="InterPro" id="IPR011600">
    <property type="entry name" value="Pept_C14_caspase"/>
</dbReference>
<keyword evidence="4" id="KW-0378">Hydrolase</keyword>
<dbReference type="EMBL" id="JAKMXF010000222">
    <property type="protein sequence ID" value="KAI6654290.1"/>
    <property type="molecule type" value="Genomic_DNA"/>
</dbReference>
<evidence type="ECO:0000256" key="2">
    <source>
        <dbReference type="ARBA" id="ARBA00022670"/>
    </source>
</evidence>
<evidence type="ECO:0000256" key="4">
    <source>
        <dbReference type="ARBA" id="ARBA00022801"/>
    </source>
</evidence>
<dbReference type="PROSITE" id="PS01121">
    <property type="entry name" value="CASPASE_HIS"/>
    <property type="match status" value="1"/>
</dbReference>
<proteinExistence type="inferred from homology"/>
<evidence type="ECO:0000313" key="11">
    <source>
        <dbReference type="EMBL" id="KAI6654290.1"/>
    </source>
</evidence>
<evidence type="ECO:0000259" key="9">
    <source>
        <dbReference type="PROSITE" id="PS50207"/>
    </source>
</evidence>
<evidence type="ECO:0000259" key="10">
    <source>
        <dbReference type="PROSITE" id="PS50208"/>
    </source>
</evidence>
<reference evidence="11 12" key="1">
    <citation type="journal article" date="2023" name="BMC Biol.">
        <title>The compact genome of the sponge Oopsacas minuta (Hexactinellida) is lacking key metazoan core genes.</title>
        <authorList>
            <person name="Santini S."/>
            <person name="Schenkelaars Q."/>
            <person name="Jourda C."/>
            <person name="Duchesne M."/>
            <person name="Belahbib H."/>
            <person name="Rocher C."/>
            <person name="Selva M."/>
            <person name="Riesgo A."/>
            <person name="Vervoort M."/>
            <person name="Leys S.P."/>
            <person name="Kodjabachian L."/>
            <person name="Le Bivic A."/>
            <person name="Borchiellini C."/>
            <person name="Claverie J.M."/>
            <person name="Renard E."/>
        </authorList>
    </citation>
    <scope>NUCLEOTIDE SEQUENCE [LARGE SCALE GENOMIC DNA]</scope>
    <source>
        <strain evidence="11">SPO-2</strain>
    </source>
</reference>
<feature type="region of interest" description="Disordered" evidence="8">
    <location>
        <begin position="121"/>
        <end position="156"/>
    </location>
</feature>
<organism evidence="11 12">
    <name type="scientific">Oopsacas minuta</name>
    <dbReference type="NCBI Taxonomy" id="111878"/>
    <lineage>
        <taxon>Eukaryota</taxon>
        <taxon>Metazoa</taxon>
        <taxon>Porifera</taxon>
        <taxon>Hexactinellida</taxon>
        <taxon>Hexasterophora</taxon>
        <taxon>Lyssacinosida</taxon>
        <taxon>Leucopsacidae</taxon>
        <taxon>Oopsacas</taxon>
    </lineage>
</organism>
<dbReference type="PROSITE" id="PS50207">
    <property type="entry name" value="CASPASE_P10"/>
    <property type="match status" value="1"/>
</dbReference>
<dbReference type="InterPro" id="IPR002138">
    <property type="entry name" value="Pept_C14_p10"/>
</dbReference>
<evidence type="ECO:0000256" key="1">
    <source>
        <dbReference type="ARBA" id="ARBA00010134"/>
    </source>
</evidence>
<dbReference type="GO" id="GO:0005737">
    <property type="term" value="C:cytoplasm"/>
    <property type="evidence" value="ECO:0007669"/>
    <property type="project" value="UniProtKB-ARBA"/>
</dbReference>
<dbReference type="PANTHER" id="PTHR48169">
    <property type="entry name" value="DED DOMAIN-CONTAINING PROTEIN"/>
    <property type="match status" value="1"/>
</dbReference>
<feature type="compositionally biased region" description="Polar residues" evidence="8">
    <location>
        <begin position="138"/>
        <end position="156"/>
    </location>
</feature>
<dbReference type="Proteomes" id="UP001165289">
    <property type="component" value="Unassembled WGS sequence"/>
</dbReference>
<gene>
    <name evidence="11" type="ORF">LOD99_689</name>
</gene>
<dbReference type="GO" id="GO:0051604">
    <property type="term" value="P:protein maturation"/>
    <property type="evidence" value="ECO:0007669"/>
    <property type="project" value="UniProtKB-ARBA"/>
</dbReference>
<keyword evidence="2" id="KW-0645">Protease</keyword>
<name>A0AAV7K0K3_9METZ</name>
<dbReference type="GO" id="GO:0006915">
    <property type="term" value="P:apoptotic process"/>
    <property type="evidence" value="ECO:0007669"/>
    <property type="project" value="UniProtKB-KW"/>
</dbReference>
<dbReference type="InterPro" id="IPR033139">
    <property type="entry name" value="Caspase_cys_AS"/>
</dbReference>
<dbReference type="CDD" id="cd00032">
    <property type="entry name" value="CASc"/>
    <property type="match status" value="1"/>
</dbReference>
<dbReference type="InterPro" id="IPR001309">
    <property type="entry name" value="Pept_C14_p20"/>
</dbReference>
<dbReference type="GO" id="GO:0006508">
    <property type="term" value="P:proteolysis"/>
    <property type="evidence" value="ECO:0007669"/>
    <property type="project" value="UniProtKB-KW"/>
</dbReference>
<dbReference type="GO" id="GO:0004197">
    <property type="term" value="F:cysteine-type endopeptidase activity"/>
    <property type="evidence" value="ECO:0007669"/>
    <property type="project" value="InterPro"/>
</dbReference>
<evidence type="ECO:0000256" key="5">
    <source>
        <dbReference type="ARBA" id="ARBA00022807"/>
    </source>
</evidence>
<dbReference type="GO" id="GO:0043067">
    <property type="term" value="P:regulation of programmed cell death"/>
    <property type="evidence" value="ECO:0007669"/>
    <property type="project" value="UniProtKB-ARBA"/>
</dbReference>
<dbReference type="InterPro" id="IPR016129">
    <property type="entry name" value="Caspase_his_AS"/>
</dbReference>
<keyword evidence="3" id="KW-0053">Apoptosis</keyword>
<dbReference type="PANTHER" id="PTHR48169:SF7">
    <property type="entry name" value="CASPASE 10"/>
    <property type="match status" value="1"/>
</dbReference>
<dbReference type="PRINTS" id="PR00376">
    <property type="entry name" value="IL1BCENZYME"/>
</dbReference>
<dbReference type="Pfam" id="PF00656">
    <property type="entry name" value="Peptidase_C14"/>
    <property type="match status" value="1"/>
</dbReference>
<evidence type="ECO:0000256" key="7">
    <source>
        <dbReference type="RuleBase" id="RU003971"/>
    </source>
</evidence>
<evidence type="ECO:0000313" key="12">
    <source>
        <dbReference type="Proteomes" id="UP001165289"/>
    </source>
</evidence>
<sequence>MEKDAVLCHPQRTDLREHFYKFIMDISPHLHVSLLAKYMQDSLNGHNSTKLMEKMTNIDYMKHLYKLGLIHPRNIDYILNFANYTRNENLQHHIVLYYSVVDVRDDLLIDVNTKFMLTNDNPGSRQSYSLPPRDETRGYSSQTQPSHLPNTQLIYGNEPQPTIATRSVYNDNQRPQIEQVHEVFHSQEETTQPFIYPVVFNRPHGFCVVINNEVFTSTSGYVLNSRIGTSKDGEQLVDAFKFLNYNTDLFENLSSREIMDCLNSYAKADHTTFDSFVCCILTHGNAGSIFGSDSVEIKLNQIFDLFQVNSAHTLSGKPKIFVIQACRGTYIDQGSKNLVNAAGKYLDELEVEEISQNEKPESPILSNKHLPLFCDFLIAYSTVQGYVAWRHPDWGSWFIDILCNKLKQHFDKNHIVDILTFVNFDMSQKKTGDGSKQMAAPVNSMKGLFYFKPPESIQANYI</sequence>
<dbReference type="SMART" id="SM00115">
    <property type="entry name" value="CASc"/>
    <property type="match status" value="1"/>
</dbReference>
<evidence type="ECO:0000256" key="6">
    <source>
        <dbReference type="ARBA" id="ARBA00023145"/>
    </source>
</evidence>
<dbReference type="PROSITE" id="PS01122">
    <property type="entry name" value="CASPASE_CYS"/>
    <property type="match status" value="1"/>
</dbReference>
<dbReference type="InterPro" id="IPR015917">
    <property type="entry name" value="Pept_C14A"/>
</dbReference>
<dbReference type="InterPro" id="IPR029030">
    <property type="entry name" value="Caspase-like_dom_sf"/>
</dbReference>
<comment type="caution">
    <text evidence="11">The sequence shown here is derived from an EMBL/GenBank/DDBJ whole genome shotgun (WGS) entry which is preliminary data.</text>
</comment>
<keyword evidence="6" id="KW-0865">Zymogen</keyword>
<feature type="domain" description="Caspase family p20" evidence="10">
    <location>
        <begin position="203"/>
        <end position="330"/>
    </location>
</feature>
<dbReference type="AlphaFoldDB" id="A0AAV7K0K3"/>
<evidence type="ECO:0000256" key="8">
    <source>
        <dbReference type="SAM" id="MobiDB-lite"/>
    </source>
</evidence>
<keyword evidence="12" id="KW-1185">Reference proteome</keyword>
<evidence type="ECO:0000256" key="3">
    <source>
        <dbReference type="ARBA" id="ARBA00022703"/>
    </source>
</evidence>
<dbReference type="Gene3D" id="3.40.50.1460">
    <property type="match status" value="1"/>
</dbReference>